<evidence type="ECO:0000259" key="1">
    <source>
        <dbReference type="PROSITE" id="PS50043"/>
    </source>
</evidence>
<dbReference type="CDD" id="cd06170">
    <property type="entry name" value="LuxR_C_like"/>
    <property type="match status" value="1"/>
</dbReference>
<dbReference type="SUPFAM" id="SSF46894">
    <property type="entry name" value="C-terminal effector domain of the bipartite response regulators"/>
    <property type="match status" value="1"/>
</dbReference>
<protein>
    <submittedName>
        <fullName evidence="2">Response regulator transcription factor</fullName>
    </submittedName>
</protein>
<dbReference type="GO" id="GO:0003677">
    <property type="term" value="F:DNA binding"/>
    <property type="evidence" value="ECO:0007669"/>
    <property type="project" value="InterPro"/>
</dbReference>
<dbReference type="Proteomes" id="UP000419138">
    <property type="component" value="Unassembled WGS sequence"/>
</dbReference>
<feature type="domain" description="HTH luxR-type" evidence="1">
    <location>
        <begin position="27"/>
        <end position="92"/>
    </location>
</feature>
<dbReference type="EMBL" id="VCLA01000190">
    <property type="protein sequence ID" value="MQT04248.1"/>
    <property type="molecule type" value="Genomic_DNA"/>
</dbReference>
<dbReference type="GO" id="GO:0006355">
    <property type="term" value="P:regulation of DNA-templated transcription"/>
    <property type="evidence" value="ECO:0007669"/>
    <property type="project" value="InterPro"/>
</dbReference>
<keyword evidence="3" id="KW-1185">Reference proteome</keyword>
<dbReference type="Pfam" id="PF00196">
    <property type="entry name" value="GerE"/>
    <property type="match status" value="1"/>
</dbReference>
<organism evidence="2 3">
    <name type="scientific">Streptomyces jumonjinensis</name>
    <dbReference type="NCBI Taxonomy" id="1945"/>
    <lineage>
        <taxon>Bacteria</taxon>
        <taxon>Bacillati</taxon>
        <taxon>Actinomycetota</taxon>
        <taxon>Actinomycetes</taxon>
        <taxon>Kitasatosporales</taxon>
        <taxon>Streptomycetaceae</taxon>
        <taxon>Streptomyces</taxon>
    </lineage>
</organism>
<dbReference type="PRINTS" id="PR00038">
    <property type="entry name" value="HTHLUXR"/>
</dbReference>
<name>A0A646KQ99_STRJU</name>
<reference evidence="2 3" key="1">
    <citation type="submission" date="2019-05" db="EMBL/GenBank/DDBJ databases">
        <title>Comparative genomics and metabolomics analyses of clavulanic acid producing Streptomyces species provides insight into specialized metabolism and evolution of beta-lactam biosynthetic gene clusters.</title>
        <authorList>
            <person name="Moore M.A."/>
            <person name="Cruz-Morales P."/>
            <person name="Barona Gomez F."/>
            <person name="Kapil T."/>
        </authorList>
    </citation>
    <scope>NUCLEOTIDE SEQUENCE [LARGE SCALE GENOMIC DNA]</scope>
    <source>
        <strain evidence="2 3">NRRL 5741</strain>
    </source>
</reference>
<dbReference type="SMART" id="SM00421">
    <property type="entry name" value="HTH_LUXR"/>
    <property type="match status" value="1"/>
</dbReference>
<dbReference type="Gene3D" id="1.10.10.10">
    <property type="entry name" value="Winged helix-like DNA-binding domain superfamily/Winged helix DNA-binding domain"/>
    <property type="match status" value="1"/>
</dbReference>
<dbReference type="OrthoDB" id="4296644at2"/>
<dbReference type="InterPro" id="IPR000792">
    <property type="entry name" value="Tscrpt_reg_LuxR_C"/>
</dbReference>
<dbReference type="InterPro" id="IPR016032">
    <property type="entry name" value="Sig_transdc_resp-reg_C-effctor"/>
</dbReference>
<accession>A0A646KQ99</accession>
<gene>
    <name evidence="2" type="ORF">FF041_30030</name>
</gene>
<dbReference type="AlphaFoldDB" id="A0A646KQ99"/>
<evidence type="ECO:0000313" key="2">
    <source>
        <dbReference type="EMBL" id="MQT04248.1"/>
    </source>
</evidence>
<comment type="caution">
    <text evidence="2">The sequence shown here is derived from an EMBL/GenBank/DDBJ whole genome shotgun (WGS) entry which is preliminary data.</text>
</comment>
<dbReference type="PROSITE" id="PS50043">
    <property type="entry name" value="HTH_LUXR_2"/>
    <property type="match status" value="1"/>
</dbReference>
<proteinExistence type="predicted"/>
<dbReference type="InterPro" id="IPR036388">
    <property type="entry name" value="WH-like_DNA-bd_sf"/>
</dbReference>
<sequence length="100" mass="11055">MDLSHSRVCPRCLNKGDRHALGSSAVALERVGMLSRREYDVFLLLPNGPSNRDLSYALNITERTAKAHVASILKKLALGSRLQACLTAWLHLTKDCPRGQ</sequence>
<evidence type="ECO:0000313" key="3">
    <source>
        <dbReference type="Proteomes" id="UP000419138"/>
    </source>
</evidence>